<dbReference type="InterPro" id="IPR011009">
    <property type="entry name" value="Kinase-like_dom_sf"/>
</dbReference>
<dbReference type="SUPFAM" id="SSF56112">
    <property type="entry name" value="Protein kinase-like (PK-like)"/>
    <property type="match status" value="1"/>
</dbReference>
<keyword evidence="4" id="KW-0547">Nucleotide-binding</keyword>
<dbReference type="Proteomes" id="UP000554482">
    <property type="component" value="Unassembled WGS sequence"/>
</dbReference>
<dbReference type="PROSITE" id="PS50948">
    <property type="entry name" value="PAN"/>
    <property type="match status" value="2"/>
</dbReference>
<dbReference type="GO" id="GO:0004674">
    <property type="term" value="F:protein serine/threonine kinase activity"/>
    <property type="evidence" value="ECO:0007669"/>
    <property type="project" value="UniProtKB-KW"/>
</dbReference>
<evidence type="ECO:0000256" key="2">
    <source>
        <dbReference type="ARBA" id="ARBA00022679"/>
    </source>
</evidence>
<keyword evidence="7" id="KW-1015">Disulfide bond</keyword>
<feature type="domain" description="Protein kinase" evidence="9">
    <location>
        <begin position="634"/>
        <end position="920"/>
    </location>
</feature>
<dbReference type="PANTHER" id="PTHR27002">
    <property type="entry name" value="RECEPTOR-LIKE SERINE/THREONINE-PROTEIN KINASE SD1-8"/>
    <property type="match status" value="1"/>
</dbReference>
<keyword evidence="5 11" id="KW-0418">Kinase</keyword>
<dbReference type="GO" id="GO:0005886">
    <property type="term" value="C:plasma membrane"/>
    <property type="evidence" value="ECO:0007669"/>
    <property type="project" value="TreeGrafter"/>
</dbReference>
<dbReference type="PROSITE" id="PS00108">
    <property type="entry name" value="PROTEIN_KINASE_ST"/>
    <property type="match status" value="1"/>
</dbReference>
<dbReference type="InterPro" id="IPR021820">
    <property type="entry name" value="S-locus_recpt_kinase_C"/>
</dbReference>
<dbReference type="FunFam" id="3.30.200.20:FF:000145">
    <property type="entry name" value="receptor-like serine/threonine-protein kinase SD1-8"/>
    <property type="match status" value="1"/>
</dbReference>
<dbReference type="Pfam" id="PF11883">
    <property type="entry name" value="DUF3403"/>
    <property type="match status" value="1"/>
</dbReference>
<evidence type="ECO:0000259" key="9">
    <source>
        <dbReference type="PROSITE" id="PS50011"/>
    </source>
</evidence>
<dbReference type="Gene3D" id="1.10.510.10">
    <property type="entry name" value="Transferase(Phosphotransferase) domain 1"/>
    <property type="match status" value="1"/>
</dbReference>
<accession>A0A7J6WDZ6</accession>
<dbReference type="SMART" id="SM00473">
    <property type="entry name" value="PAN_AP"/>
    <property type="match status" value="2"/>
</dbReference>
<dbReference type="GO" id="GO:0030246">
    <property type="term" value="F:carbohydrate binding"/>
    <property type="evidence" value="ECO:0007669"/>
    <property type="project" value="UniProtKB-KW"/>
</dbReference>
<evidence type="ECO:0000256" key="6">
    <source>
        <dbReference type="ARBA" id="ARBA00022840"/>
    </source>
</evidence>
<reference evidence="11 12" key="1">
    <citation type="submission" date="2020-06" db="EMBL/GenBank/DDBJ databases">
        <title>Transcriptomic and genomic resources for Thalictrum thalictroides and T. hernandezii: Facilitating candidate gene discovery in an emerging model plant lineage.</title>
        <authorList>
            <person name="Arias T."/>
            <person name="Riano-Pachon D.M."/>
            <person name="Di Stilio V.S."/>
        </authorList>
    </citation>
    <scope>NUCLEOTIDE SEQUENCE [LARGE SCALE GENOMIC DNA]</scope>
    <source>
        <strain evidence="12">cv. WT478/WT964</strain>
        <tissue evidence="11">Leaves</tissue>
    </source>
</reference>
<keyword evidence="8" id="KW-0812">Transmembrane</keyword>
<gene>
    <name evidence="11" type="ORF">FRX31_016021</name>
</gene>
<keyword evidence="11" id="KW-0675">Receptor</keyword>
<dbReference type="InterPro" id="IPR008271">
    <property type="entry name" value="Ser/Thr_kinase_AS"/>
</dbReference>
<dbReference type="PROSITE" id="PS50011">
    <property type="entry name" value="PROTEIN_KINASE_DOM"/>
    <property type="match status" value="1"/>
</dbReference>
<dbReference type="SMART" id="SM00220">
    <property type="entry name" value="S_TKc"/>
    <property type="match status" value="1"/>
</dbReference>
<dbReference type="InterPro" id="IPR000719">
    <property type="entry name" value="Prot_kinase_dom"/>
</dbReference>
<dbReference type="AlphaFoldDB" id="A0A7J6WDZ6"/>
<feature type="transmembrane region" description="Helical" evidence="8">
    <location>
        <begin position="560"/>
        <end position="583"/>
    </location>
</feature>
<protein>
    <submittedName>
        <fullName evidence="11">G-type lectin S-receptor-like serine/threonine-protein kinase</fullName>
    </submittedName>
</protein>
<keyword evidence="3" id="KW-0732">Signal</keyword>
<keyword evidence="6" id="KW-0067">ATP-binding</keyword>
<dbReference type="PANTHER" id="PTHR27002:SF1082">
    <property type="entry name" value="OS06G0693000 PROTEIN"/>
    <property type="match status" value="1"/>
</dbReference>
<dbReference type="CDD" id="cd14066">
    <property type="entry name" value="STKc_IRAK"/>
    <property type="match status" value="1"/>
</dbReference>
<dbReference type="EMBL" id="JABWDY010018772">
    <property type="protein sequence ID" value="KAF5194392.1"/>
    <property type="molecule type" value="Genomic_DNA"/>
</dbReference>
<evidence type="ECO:0000259" key="10">
    <source>
        <dbReference type="PROSITE" id="PS50948"/>
    </source>
</evidence>
<dbReference type="GO" id="GO:0048544">
    <property type="term" value="P:recognition of pollen"/>
    <property type="evidence" value="ECO:0007669"/>
    <property type="project" value="InterPro"/>
</dbReference>
<dbReference type="Pfam" id="PF07714">
    <property type="entry name" value="PK_Tyr_Ser-Thr"/>
    <property type="match status" value="1"/>
</dbReference>
<evidence type="ECO:0000313" key="11">
    <source>
        <dbReference type="EMBL" id="KAF5194392.1"/>
    </source>
</evidence>
<dbReference type="FunFam" id="1.10.510.10:FF:000467">
    <property type="entry name" value="Liguleless narrow1"/>
    <property type="match status" value="1"/>
</dbReference>
<proteinExistence type="predicted"/>
<comment type="caution">
    <text evidence="11">The sequence shown here is derived from an EMBL/GenBank/DDBJ whole genome shotgun (WGS) entry which is preliminary data.</text>
</comment>
<evidence type="ECO:0000256" key="1">
    <source>
        <dbReference type="ARBA" id="ARBA00022527"/>
    </source>
</evidence>
<dbReference type="Pfam" id="PF08276">
    <property type="entry name" value="PAN_2"/>
    <property type="match status" value="2"/>
</dbReference>
<dbReference type="CDD" id="cd01098">
    <property type="entry name" value="PAN_AP_plant"/>
    <property type="match status" value="2"/>
</dbReference>
<feature type="domain" description="Apple" evidence="10">
    <location>
        <begin position="186"/>
        <end position="271"/>
    </location>
</feature>
<keyword evidence="12" id="KW-1185">Reference proteome</keyword>
<organism evidence="11 12">
    <name type="scientific">Thalictrum thalictroides</name>
    <name type="common">Rue-anemone</name>
    <name type="synonym">Anemone thalictroides</name>
    <dbReference type="NCBI Taxonomy" id="46969"/>
    <lineage>
        <taxon>Eukaryota</taxon>
        <taxon>Viridiplantae</taxon>
        <taxon>Streptophyta</taxon>
        <taxon>Embryophyta</taxon>
        <taxon>Tracheophyta</taxon>
        <taxon>Spermatophyta</taxon>
        <taxon>Magnoliopsida</taxon>
        <taxon>Ranunculales</taxon>
        <taxon>Ranunculaceae</taxon>
        <taxon>Thalictroideae</taxon>
        <taxon>Thalictrum</taxon>
    </lineage>
</organism>
<feature type="domain" description="Apple" evidence="10">
    <location>
        <begin position="464"/>
        <end position="549"/>
    </location>
</feature>
<keyword evidence="8" id="KW-0472">Membrane</keyword>
<evidence type="ECO:0000256" key="5">
    <source>
        <dbReference type="ARBA" id="ARBA00022777"/>
    </source>
</evidence>
<feature type="transmembrane region" description="Helical" evidence="8">
    <location>
        <begin position="282"/>
        <end position="305"/>
    </location>
</feature>
<dbReference type="Pfam" id="PF00954">
    <property type="entry name" value="S_locus_glycop"/>
    <property type="match status" value="2"/>
</dbReference>
<name>A0A7J6WDZ6_THATH</name>
<evidence type="ECO:0000313" key="12">
    <source>
        <dbReference type="Proteomes" id="UP000554482"/>
    </source>
</evidence>
<evidence type="ECO:0000256" key="4">
    <source>
        <dbReference type="ARBA" id="ARBA00022741"/>
    </source>
</evidence>
<evidence type="ECO:0000256" key="7">
    <source>
        <dbReference type="ARBA" id="ARBA00023157"/>
    </source>
</evidence>
<evidence type="ECO:0000256" key="8">
    <source>
        <dbReference type="SAM" id="Phobius"/>
    </source>
</evidence>
<evidence type="ECO:0000256" key="3">
    <source>
        <dbReference type="ARBA" id="ARBA00022729"/>
    </source>
</evidence>
<dbReference type="InterPro" id="IPR000858">
    <property type="entry name" value="S_locus_glycoprot_dom"/>
</dbReference>
<keyword evidence="8" id="KW-1133">Transmembrane helix</keyword>
<dbReference type="OrthoDB" id="1934880at2759"/>
<sequence length="952" mass="108483">MKLGADTKTGEEHVLTSWKTDIDPSKGRFRLELETLKVSQLYIWEGSRRHWRSGPWDGRVFIGVEGMNADPINGFVVIRDEEKGSVYLTASFGKKPSNVTNVRYVLNSLGQLTENFFVEGENQWVQDSTLPESECDFYGKCGIFGFCNMLSKPLCSCLEGYEPTSIDEWSKGNWSSGCAKRKPFRCERNSSRSEERKEDGFILHERMKVPDHIDMVDFFGRELDDCKQTCLRNCSCRAFSLRSGGCMWWHGNLIDMQKFPIDGVDLYIRVAHSELDDEKNNMMLASIIIVLAGVLVAASFIYIYWRFRLELETLKVSQLYIWEGSRRHWRSGPWDGRVFIGVEGMNADPINGFVVIRDEEKGSVYLTASFGKKPSNVTNVRYVLNSLGQLTENFFVEGENQWVQDSTLPESECDFYGKCGIFGFCNMLSKPLCSCLEGYEPTSIDEWSKGNWSSGCAKRKPFRCERNSSRSEERKEDGFILHERMKVPDHIDMVDFFGRELDDCKQTCLRNCSCRAYSHGSGGCMCWHGNLIDMQKFSIDGVDLYIRVAHSELDDEKNNMMLASIIIVLAGVLVAASFIYIYWRCAMKRKRKTYLRVLVLDERGTTIELTDTDILDPELPIFKYDMLAVSTNNFDPANKLGEGGFGPVYMGKLPSGREIAVKRLSKSSGQGTEEFKNEVVVISKLQHRNLVRLLGCCIEGEEKMLIYEFMPNTSLDSFLFDPKKKELLGWKKCFQIIEGIGRGILYLHRDSRLRVIHRDLKPSNILLDKDLNPKISDFGMARIFGGDEFQANTRRVVGTYGYMSPEYAMEGRFSEKSDVYSFGVLILEIVSGMKNTSFYRDEESVSLIKHAWKLWNEEKIEMLIDPAILDLSCKEEILRCIHVGLLCVQDFARDRPTMSTTLSMLNSEISSLPTPKQPAFSGLEVTSFSDSSHSCDKVCSINNVTITTLQGR</sequence>
<dbReference type="GO" id="GO:0005524">
    <property type="term" value="F:ATP binding"/>
    <property type="evidence" value="ECO:0007669"/>
    <property type="project" value="UniProtKB-KW"/>
</dbReference>
<dbReference type="InterPro" id="IPR003609">
    <property type="entry name" value="Pan_app"/>
</dbReference>
<keyword evidence="1" id="KW-0723">Serine/threonine-protein kinase</keyword>
<keyword evidence="11" id="KW-0430">Lectin</keyword>
<dbReference type="Gene3D" id="3.30.200.20">
    <property type="entry name" value="Phosphorylase Kinase, domain 1"/>
    <property type="match status" value="1"/>
</dbReference>
<keyword evidence="2" id="KW-0808">Transferase</keyword>
<dbReference type="InterPro" id="IPR001245">
    <property type="entry name" value="Ser-Thr/Tyr_kinase_cat_dom"/>
</dbReference>